<organism evidence="2 3">
    <name type="scientific">Massariosphaeria phaeospora</name>
    <dbReference type="NCBI Taxonomy" id="100035"/>
    <lineage>
        <taxon>Eukaryota</taxon>
        <taxon>Fungi</taxon>
        <taxon>Dikarya</taxon>
        <taxon>Ascomycota</taxon>
        <taxon>Pezizomycotina</taxon>
        <taxon>Dothideomycetes</taxon>
        <taxon>Pleosporomycetidae</taxon>
        <taxon>Pleosporales</taxon>
        <taxon>Pleosporales incertae sedis</taxon>
        <taxon>Massariosphaeria</taxon>
    </lineage>
</organism>
<accession>A0A7C8I862</accession>
<feature type="compositionally biased region" description="Low complexity" evidence="1">
    <location>
        <begin position="32"/>
        <end position="44"/>
    </location>
</feature>
<feature type="region of interest" description="Disordered" evidence="1">
    <location>
        <begin position="151"/>
        <end position="188"/>
    </location>
</feature>
<feature type="compositionally biased region" description="Basic residues" evidence="1">
    <location>
        <begin position="178"/>
        <end position="188"/>
    </location>
</feature>
<keyword evidence="3" id="KW-1185">Reference proteome</keyword>
<dbReference type="EMBL" id="JAADJZ010000008">
    <property type="protein sequence ID" value="KAF2873097.1"/>
    <property type="molecule type" value="Genomic_DNA"/>
</dbReference>
<evidence type="ECO:0000313" key="2">
    <source>
        <dbReference type="EMBL" id="KAF2873097.1"/>
    </source>
</evidence>
<feature type="region of interest" description="Disordered" evidence="1">
    <location>
        <begin position="1"/>
        <end position="96"/>
    </location>
</feature>
<comment type="caution">
    <text evidence="2">The sequence shown here is derived from an EMBL/GenBank/DDBJ whole genome shotgun (WGS) entry which is preliminary data.</text>
</comment>
<evidence type="ECO:0000256" key="1">
    <source>
        <dbReference type="SAM" id="MobiDB-lite"/>
    </source>
</evidence>
<dbReference type="Proteomes" id="UP000481861">
    <property type="component" value="Unassembled WGS sequence"/>
</dbReference>
<name>A0A7C8I862_9PLEO</name>
<protein>
    <submittedName>
        <fullName evidence="2">Uncharacterized protein</fullName>
    </submittedName>
</protein>
<evidence type="ECO:0000313" key="3">
    <source>
        <dbReference type="Proteomes" id="UP000481861"/>
    </source>
</evidence>
<dbReference type="AlphaFoldDB" id="A0A7C8I862"/>
<reference evidence="2 3" key="1">
    <citation type="submission" date="2020-01" db="EMBL/GenBank/DDBJ databases">
        <authorList>
            <consortium name="DOE Joint Genome Institute"/>
            <person name="Haridas S."/>
            <person name="Albert R."/>
            <person name="Binder M."/>
            <person name="Bloem J."/>
            <person name="Labutti K."/>
            <person name="Salamov A."/>
            <person name="Andreopoulos B."/>
            <person name="Baker S.E."/>
            <person name="Barry K."/>
            <person name="Bills G."/>
            <person name="Bluhm B.H."/>
            <person name="Cannon C."/>
            <person name="Castanera R."/>
            <person name="Culley D.E."/>
            <person name="Daum C."/>
            <person name="Ezra D."/>
            <person name="Gonzalez J.B."/>
            <person name="Henrissat B."/>
            <person name="Kuo A."/>
            <person name="Liang C."/>
            <person name="Lipzen A."/>
            <person name="Lutzoni F."/>
            <person name="Magnuson J."/>
            <person name="Mondo S."/>
            <person name="Nolan M."/>
            <person name="Ohm R."/>
            <person name="Pangilinan J."/>
            <person name="Park H.-J.H."/>
            <person name="Ramirez L."/>
            <person name="Alfaro M."/>
            <person name="Sun H."/>
            <person name="Tritt A."/>
            <person name="Yoshinaga Y."/>
            <person name="Zwiers L.-H.L."/>
            <person name="Turgeon B.G."/>
            <person name="Goodwin S.B."/>
            <person name="Spatafora J.W."/>
            <person name="Crous P.W."/>
            <person name="Grigoriev I.V."/>
        </authorList>
    </citation>
    <scope>NUCLEOTIDE SEQUENCE [LARGE SCALE GENOMIC DNA]</scope>
    <source>
        <strain evidence="2 3">CBS 611.86</strain>
    </source>
</reference>
<feature type="compositionally biased region" description="Basic and acidic residues" evidence="1">
    <location>
        <begin position="83"/>
        <end position="96"/>
    </location>
</feature>
<sequence length="188" mass="20572">MPPPPVPTPFLSTVLNPALPNAAPHPPPAQPSPATATASTSTPTSTPPRPPRHTRPTRAPAAPPPLTPLQRSLQARGKSIHMAPRDAEPYEARQRREHAATVLENAEMLMWYAGARNEGLSQTRQHFQNLVLGLQVPDRDVLWREEWEIPVQQRGEGAAASPARSGKGRDRDKERERKGKKRVSSAGV</sequence>
<proteinExistence type="predicted"/>
<gene>
    <name evidence="2" type="ORF">BDV95DRAFT_541873</name>
</gene>
<feature type="compositionally biased region" description="Basic and acidic residues" evidence="1">
    <location>
        <begin position="167"/>
        <end position="177"/>
    </location>
</feature>
<dbReference type="OrthoDB" id="5372011at2759"/>